<protein>
    <recommendedName>
        <fullName evidence="4">DUF1640 domain-containing protein</fullName>
    </recommendedName>
</protein>
<organism evidence="2 3">
    <name type="scientific">Handelsmanbacteria sp. (strain RIFCSPLOWO2_12_FULL_64_10)</name>
    <dbReference type="NCBI Taxonomy" id="1817868"/>
    <lineage>
        <taxon>Bacteria</taxon>
        <taxon>Candidatus Handelsmaniibacteriota</taxon>
    </lineage>
</organism>
<evidence type="ECO:0000256" key="1">
    <source>
        <dbReference type="SAM" id="Phobius"/>
    </source>
</evidence>
<sequence>MAEGTTIKADQIEGLPDLIRAQVREVLREEVKSAPEDMDQLRRSPAGTMIRLEEQVKALDTKIDQRFEVVDQRFEVVDQRFKALDAKVDQLRSEIDRRFNDVDRRFNLFQWVLVLNFSLLIAMAGKLFLMK</sequence>
<dbReference type="Gene3D" id="3.90.20.10">
    <property type="match status" value="1"/>
</dbReference>
<proteinExistence type="predicted"/>
<keyword evidence="1" id="KW-0472">Membrane</keyword>
<reference evidence="2 3" key="1">
    <citation type="journal article" date="2016" name="Nat. Commun.">
        <title>Thousands of microbial genomes shed light on interconnected biogeochemical processes in an aquifer system.</title>
        <authorList>
            <person name="Anantharaman K."/>
            <person name="Brown C.T."/>
            <person name="Hug L.A."/>
            <person name="Sharon I."/>
            <person name="Castelle C.J."/>
            <person name="Probst A.J."/>
            <person name="Thomas B.C."/>
            <person name="Singh A."/>
            <person name="Wilkins M.J."/>
            <person name="Karaoz U."/>
            <person name="Brodie E.L."/>
            <person name="Williams K.H."/>
            <person name="Hubbard S.S."/>
            <person name="Banfield J.F."/>
        </authorList>
    </citation>
    <scope>NUCLEOTIDE SEQUENCE [LARGE SCALE GENOMIC DNA]</scope>
    <source>
        <strain evidence="3">RIFCSPLOWO2_12_FULL_64_10</strain>
    </source>
</reference>
<gene>
    <name evidence="2" type="ORF">A3F84_28800</name>
</gene>
<comment type="caution">
    <text evidence="2">The sequence shown here is derived from an EMBL/GenBank/DDBJ whole genome shotgun (WGS) entry which is preliminary data.</text>
</comment>
<keyword evidence="1" id="KW-0812">Transmembrane</keyword>
<dbReference type="EMBL" id="MFKF01000053">
    <property type="protein sequence ID" value="OGG56022.1"/>
    <property type="molecule type" value="Genomic_DNA"/>
</dbReference>
<dbReference type="AlphaFoldDB" id="A0A1F6D4Q7"/>
<name>A0A1F6D4Q7_HANXR</name>
<dbReference type="Proteomes" id="UP000178606">
    <property type="component" value="Unassembled WGS sequence"/>
</dbReference>
<keyword evidence="1" id="KW-1133">Transmembrane helix</keyword>
<feature type="transmembrane region" description="Helical" evidence="1">
    <location>
        <begin position="108"/>
        <end position="129"/>
    </location>
</feature>
<evidence type="ECO:0000313" key="3">
    <source>
        <dbReference type="Proteomes" id="UP000178606"/>
    </source>
</evidence>
<accession>A0A1F6D4Q7</accession>
<evidence type="ECO:0008006" key="4">
    <source>
        <dbReference type="Google" id="ProtNLM"/>
    </source>
</evidence>
<evidence type="ECO:0000313" key="2">
    <source>
        <dbReference type="EMBL" id="OGG56022.1"/>
    </source>
</evidence>